<reference evidence="2" key="2">
    <citation type="journal article" date="2015" name="Fish Shellfish Immunol.">
        <title>Early steps in the European eel (Anguilla anguilla)-Vibrio vulnificus interaction in the gills: Role of the RtxA13 toxin.</title>
        <authorList>
            <person name="Callol A."/>
            <person name="Pajuelo D."/>
            <person name="Ebbesson L."/>
            <person name="Teles M."/>
            <person name="MacKenzie S."/>
            <person name="Amaro C."/>
        </authorList>
    </citation>
    <scope>NUCLEOTIDE SEQUENCE</scope>
</reference>
<organism evidence="2">
    <name type="scientific">Anguilla anguilla</name>
    <name type="common">European freshwater eel</name>
    <name type="synonym">Muraena anguilla</name>
    <dbReference type="NCBI Taxonomy" id="7936"/>
    <lineage>
        <taxon>Eukaryota</taxon>
        <taxon>Metazoa</taxon>
        <taxon>Chordata</taxon>
        <taxon>Craniata</taxon>
        <taxon>Vertebrata</taxon>
        <taxon>Euteleostomi</taxon>
        <taxon>Actinopterygii</taxon>
        <taxon>Neopterygii</taxon>
        <taxon>Teleostei</taxon>
        <taxon>Anguilliformes</taxon>
        <taxon>Anguillidae</taxon>
        <taxon>Anguilla</taxon>
    </lineage>
</organism>
<dbReference type="EMBL" id="GBXM01003733">
    <property type="protein sequence ID" value="JAI04845.1"/>
    <property type="molecule type" value="Transcribed_RNA"/>
</dbReference>
<proteinExistence type="predicted"/>
<protein>
    <submittedName>
        <fullName evidence="2">Uncharacterized protein</fullName>
    </submittedName>
</protein>
<sequence length="49" mass="5446">MFYTLLPLGGLEGNSLSPLRMSQTDFQLRGGKPYSSAFGNVGKRKRRRG</sequence>
<feature type="region of interest" description="Disordered" evidence="1">
    <location>
        <begin position="27"/>
        <end position="49"/>
    </location>
</feature>
<evidence type="ECO:0000313" key="2">
    <source>
        <dbReference type="EMBL" id="JAI04845.1"/>
    </source>
</evidence>
<name>A0A0E9XQE7_ANGAN</name>
<accession>A0A0E9XQE7</accession>
<dbReference type="AlphaFoldDB" id="A0A0E9XQE7"/>
<evidence type="ECO:0000256" key="1">
    <source>
        <dbReference type="SAM" id="MobiDB-lite"/>
    </source>
</evidence>
<reference evidence="2" key="1">
    <citation type="submission" date="2014-11" db="EMBL/GenBank/DDBJ databases">
        <authorList>
            <person name="Amaro Gonzalez C."/>
        </authorList>
    </citation>
    <scope>NUCLEOTIDE SEQUENCE</scope>
</reference>